<keyword evidence="1" id="KW-1185">Reference proteome</keyword>
<reference evidence="2" key="1">
    <citation type="submission" date="2022-11" db="UniProtKB">
        <authorList>
            <consortium name="WormBaseParasite"/>
        </authorList>
    </citation>
    <scope>IDENTIFICATION</scope>
</reference>
<dbReference type="Proteomes" id="UP000887565">
    <property type="component" value="Unplaced"/>
</dbReference>
<dbReference type="AlphaFoldDB" id="A0A915IWW6"/>
<organism evidence="1 2">
    <name type="scientific">Romanomermis culicivorax</name>
    <name type="common">Nematode worm</name>
    <dbReference type="NCBI Taxonomy" id="13658"/>
    <lineage>
        <taxon>Eukaryota</taxon>
        <taxon>Metazoa</taxon>
        <taxon>Ecdysozoa</taxon>
        <taxon>Nematoda</taxon>
        <taxon>Enoplea</taxon>
        <taxon>Dorylaimia</taxon>
        <taxon>Mermithida</taxon>
        <taxon>Mermithoidea</taxon>
        <taxon>Mermithidae</taxon>
        <taxon>Romanomermis</taxon>
    </lineage>
</organism>
<name>A0A915IWW6_ROMCU</name>
<evidence type="ECO:0000313" key="2">
    <source>
        <dbReference type="WBParaSite" id="nRc.2.0.1.t18272-RA"/>
    </source>
</evidence>
<sequence>MEAFGSHTQSMLKWVEKQKWSLIKGQLMCASGKAAKKGVQGYASRKVECGSESDRIWLGAFIVVDDNGFFYLAQKEKFVKCSKTMYTVTLSGVSDGCLTDGFAEWGPGEETTKSQYLSELGKLKYKKLEILFSELKFFGDGKKDDPIEGMTLRKLLKIISNAEIDETRRREALVEALGKHFMRTLHWLDLERWSVVKG</sequence>
<proteinExistence type="predicted"/>
<protein>
    <submittedName>
        <fullName evidence="2">Uncharacterized protein</fullName>
    </submittedName>
</protein>
<dbReference type="WBParaSite" id="nRc.2.0.1.t18272-RA">
    <property type="protein sequence ID" value="nRc.2.0.1.t18272-RA"/>
    <property type="gene ID" value="nRc.2.0.1.g18272"/>
</dbReference>
<evidence type="ECO:0000313" key="1">
    <source>
        <dbReference type="Proteomes" id="UP000887565"/>
    </source>
</evidence>
<accession>A0A915IWW6</accession>